<evidence type="ECO:0000313" key="1">
    <source>
        <dbReference type="EMBL" id="KAJ8644621.1"/>
    </source>
</evidence>
<sequence length="1476" mass="160776">MENPDTEKPPSDGLEITSIGSLYVGGTWDKKYWSCSRGKDRYPYPIGYRAVRTHAGNTYQMEILEGPKGPLFVITSMNGDSCFGQTPDIAWENFQKKSCPRVKTWHAKRFSCKIDGVELFGFKNPFVLRLLRQLVANVNVTAECSLTSTNICNGASSGPDYEKLSPELCTYPDLLPFLGRPESTRKRSQKKKRKARNVICDLSLKKLQTQGLSNSAKVGIAMKGTQGNTGSFHEGNSSTLLGTLGCGVPVSNAIQSRKHNNILVDDKNSCPTSLQHYTNNNCSSITSFTSDRNCAMHEYKGTVPVPVDLAPVAERGDDPFVDRNDLQLGSPDFSDSFFYETTIAHEQSKLVAFEKPRLTVIDSELSEVSKKQIDRSSDVDLQVVDSLAAAKENDELMIPPELKSTKEFEYHVSDTLDSLQDNIADCASRSSKGSLHDGKHELVVPEQLLENSAAQACVVVANDMPNESNSENAKFSLKDIDAPPTVPQKMSCHAVLSGEPVLTHGLIMGLHPEQMVTSGNSNISSEKSDSDSNGQELLKSMMSFLLPQALPLLNKTSKKRRASAGNANTHFTKCDPQLNLKEMKSQYRNGETHSLTDIVSQGSLEIVKSVIPDSLEDDQTGCDVTNERLLHFSLAQADDTLFDKKLCNADVLGLCGDADAGKEFSDIYCENGAYNGIIHEEVEMLLEDGENLISDSPIHCTPPKNQIPSEEGTDNECMKGFEDDLHTEVQNIFLSNGFPDNPGFRNNKITVGSSLAPLSSNAEWLEQGRPTSTRNLGIADSEVLESVTIRTHCAHDSPGTDAKVVLHQHHLENSDVDKLPLIIETRGDGNEDGVGTTYVPLMTVNGKTAAVTFDASVDAATSTGYYSLSSHPSRKNNGPLADIIVCRNIKDSGNLETFSATGSAETDQAIAADKHICQILLANEVKLDKEHLPKVIPEPEGLFSAAPLACHSRASVIQAAEDSRSQNSCDHSVAYLKGHQVDAVVNELVASYRTTYVNNTMPCFQKQEKFLSHTRGSVDEAKLGSANLLSDSKLHQSNLGLDESFQEVPKPSNELEGAFEAVGCYVHSTPVLSILLRRRGDDIQICVLCGSLEDNDGTLFIYKLSTKGVEEDCPSFLGYTSIMLPPSKNTFNRDISFERSGIQFTADDRCLVLLNSIRVPCCREQSINCLCLACTSDCCDENAVKVVRVQPGYVSVVVKLTATESVYCILVCEPCYLVAVGESGRLHVWIMNSSWSLAVDDFLLPSFGYIFPSILELKRIPNCASLVVGHNGSGCFGLWDISKRIIIARFFGSGSILQALPVGLFSWQTTKCKVDGHIKEIKATTEMGSSGADAHNGDLPLNGEDIAVWLLVSAASDFDAELSPSIKCDKSPIGWWRLALLVKNTVIMGSILDPRASALDASGGHGIIGTCDGLVYMWELSTGKKLADLHHFVGGGVSCIATEAEFGTLAVADNDGRLLVYVQHRRNCEAREPDES</sequence>
<comment type="caution">
    <text evidence="1">The sequence shown here is derived from an EMBL/GenBank/DDBJ whole genome shotgun (WGS) entry which is preliminary data.</text>
</comment>
<gene>
    <name evidence="1" type="ORF">MRB53_006369</name>
</gene>
<name>A0ACC2MFS1_PERAE</name>
<proteinExistence type="predicted"/>
<organism evidence="1 2">
    <name type="scientific">Persea americana</name>
    <name type="common">Avocado</name>
    <dbReference type="NCBI Taxonomy" id="3435"/>
    <lineage>
        <taxon>Eukaryota</taxon>
        <taxon>Viridiplantae</taxon>
        <taxon>Streptophyta</taxon>
        <taxon>Embryophyta</taxon>
        <taxon>Tracheophyta</taxon>
        <taxon>Spermatophyta</taxon>
        <taxon>Magnoliopsida</taxon>
        <taxon>Magnoliidae</taxon>
        <taxon>Laurales</taxon>
        <taxon>Lauraceae</taxon>
        <taxon>Persea</taxon>
    </lineage>
</organism>
<accession>A0ACC2MFS1</accession>
<dbReference type="Proteomes" id="UP001234297">
    <property type="component" value="Chromosome 2"/>
</dbReference>
<keyword evidence="2" id="KW-1185">Reference proteome</keyword>
<evidence type="ECO:0000313" key="2">
    <source>
        <dbReference type="Proteomes" id="UP001234297"/>
    </source>
</evidence>
<dbReference type="EMBL" id="CM056810">
    <property type="protein sequence ID" value="KAJ8644621.1"/>
    <property type="molecule type" value="Genomic_DNA"/>
</dbReference>
<reference evidence="1 2" key="1">
    <citation type="journal article" date="2022" name="Hortic Res">
        <title>A haplotype resolved chromosomal level avocado genome allows analysis of novel avocado genes.</title>
        <authorList>
            <person name="Nath O."/>
            <person name="Fletcher S.J."/>
            <person name="Hayward A."/>
            <person name="Shaw L.M."/>
            <person name="Masouleh A.K."/>
            <person name="Furtado A."/>
            <person name="Henry R.J."/>
            <person name="Mitter N."/>
        </authorList>
    </citation>
    <scope>NUCLEOTIDE SEQUENCE [LARGE SCALE GENOMIC DNA]</scope>
    <source>
        <strain evidence="2">cv. Hass</strain>
    </source>
</reference>
<protein>
    <submittedName>
        <fullName evidence="1">Uncharacterized protein</fullName>
    </submittedName>
</protein>